<name>A0A1I3BP67_9RHOB</name>
<evidence type="ECO:0000256" key="3">
    <source>
        <dbReference type="ARBA" id="ARBA00023015"/>
    </source>
</evidence>
<evidence type="ECO:0000259" key="8">
    <source>
        <dbReference type="PROSITE" id="PS50110"/>
    </source>
</evidence>
<dbReference type="OrthoDB" id="9782655at2"/>
<dbReference type="PROSITE" id="PS00622">
    <property type="entry name" value="HTH_LUXR_1"/>
    <property type="match status" value="1"/>
</dbReference>
<dbReference type="AlphaFoldDB" id="A0A1I3BP67"/>
<dbReference type="Gene3D" id="1.10.10.10">
    <property type="entry name" value="Winged helix-like DNA-binding domain superfamily/Winged helix DNA-binding domain"/>
    <property type="match status" value="1"/>
</dbReference>
<evidence type="ECO:0000313" key="10">
    <source>
        <dbReference type="Proteomes" id="UP000199377"/>
    </source>
</evidence>
<dbReference type="PROSITE" id="PS50110">
    <property type="entry name" value="RESPONSE_REGULATORY"/>
    <property type="match status" value="1"/>
</dbReference>
<dbReference type="Pfam" id="PF00196">
    <property type="entry name" value="GerE"/>
    <property type="match status" value="1"/>
</dbReference>
<dbReference type="InterPro" id="IPR000792">
    <property type="entry name" value="Tscrpt_reg_LuxR_C"/>
</dbReference>
<dbReference type="InterPro" id="IPR036388">
    <property type="entry name" value="WH-like_DNA-bd_sf"/>
</dbReference>
<keyword evidence="5" id="KW-0804">Transcription</keyword>
<dbReference type="PROSITE" id="PS50043">
    <property type="entry name" value="HTH_LUXR_2"/>
    <property type="match status" value="1"/>
</dbReference>
<dbReference type="Proteomes" id="UP000199377">
    <property type="component" value="Unassembled WGS sequence"/>
</dbReference>
<keyword evidence="10" id="KW-1185">Reference proteome</keyword>
<dbReference type="InterPro" id="IPR011006">
    <property type="entry name" value="CheY-like_superfamily"/>
</dbReference>
<feature type="modified residue" description="4-aspartylphosphate" evidence="6">
    <location>
        <position position="66"/>
    </location>
</feature>
<dbReference type="PANTHER" id="PTHR44688:SF16">
    <property type="entry name" value="DNA-BINDING TRANSCRIPTIONAL ACTIVATOR DEVR_DOSR"/>
    <property type="match status" value="1"/>
</dbReference>
<evidence type="ECO:0000256" key="6">
    <source>
        <dbReference type="PROSITE-ProRule" id="PRU00169"/>
    </source>
</evidence>
<organism evidence="9 10">
    <name type="scientific">Albimonas pacifica</name>
    <dbReference type="NCBI Taxonomy" id="1114924"/>
    <lineage>
        <taxon>Bacteria</taxon>
        <taxon>Pseudomonadati</taxon>
        <taxon>Pseudomonadota</taxon>
        <taxon>Alphaproteobacteria</taxon>
        <taxon>Rhodobacterales</taxon>
        <taxon>Paracoccaceae</taxon>
        <taxon>Albimonas</taxon>
    </lineage>
</organism>
<evidence type="ECO:0000256" key="5">
    <source>
        <dbReference type="ARBA" id="ARBA00023163"/>
    </source>
</evidence>
<dbReference type="GO" id="GO:0006355">
    <property type="term" value="P:regulation of DNA-templated transcription"/>
    <property type="evidence" value="ECO:0007669"/>
    <property type="project" value="InterPro"/>
</dbReference>
<dbReference type="CDD" id="cd06170">
    <property type="entry name" value="LuxR_C_like"/>
    <property type="match status" value="1"/>
</dbReference>
<dbReference type="Pfam" id="PF00072">
    <property type="entry name" value="Response_reg"/>
    <property type="match status" value="1"/>
</dbReference>
<keyword evidence="1 6" id="KW-0597">Phosphoprotein</keyword>
<feature type="domain" description="Response regulatory" evidence="8">
    <location>
        <begin position="17"/>
        <end position="131"/>
    </location>
</feature>
<dbReference type="InterPro" id="IPR001789">
    <property type="entry name" value="Sig_transdc_resp-reg_receiver"/>
</dbReference>
<evidence type="ECO:0000256" key="4">
    <source>
        <dbReference type="ARBA" id="ARBA00023125"/>
    </source>
</evidence>
<dbReference type="Gene3D" id="3.40.50.2300">
    <property type="match status" value="1"/>
</dbReference>
<evidence type="ECO:0000256" key="1">
    <source>
        <dbReference type="ARBA" id="ARBA00022553"/>
    </source>
</evidence>
<keyword evidence="4" id="KW-0238">DNA-binding</keyword>
<dbReference type="FunFam" id="3.40.50.2300:FF:000018">
    <property type="entry name" value="DNA-binding transcriptional regulator NtrC"/>
    <property type="match status" value="1"/>
</dbReference>
<dbReference type="PANTHER" id="PTHR44688">
    <property type="entry name" value="DNA-BINDING TRANSCRIPTIONAL ACTIVATOR DEVR_DOSR"/>
    <property type="match status" value="1"/>
</dbReference>
<proteinExistence type="predicted"/>
<sequence length="223" mass="23463">MTRPAAAPAPAPAPDPEVWILDDDSGLRGALEALLVSAGYAARQFETAAAVLAAARPPGPACLLLDVRLRAESGLDLHERMAREGTGMPVILMSAFGDIPMTVRAMRAGAVDFLEKPFRDEALLSAVQAAVRRDAEAAALRAEAAALARRHETLSEREREVMALVAAGLMNKQIAGRLGLSVATVKIHRGAAMRKMAAPSLADLVRAAEILGVRDPALGRHAT</sequence>
<evidence type="ECO:0000313" key="9">
    <source>
        <dbReference type="EMBL" id="SFH64062.1"/>
    </source>
</evidence>
<feature type="domain" description="HTH luxR-type" evidence="7">
    <location>
        <begin position="147"/>
        <end position="212"/>
    </location>
</feature>
<gene>
    <name evidence="9" type="ORF">SAMN05216258_101236</name>
</gene>
<evidence type="ECO:0000256" key="2">
    <source>
        <dbReference type="ARBA" id="ARBA00023012"/>
    </source>
</evidence>
<dbReference type="SUPFAM" id="SSF52172">
    <property type="entry name" value="CheY-like"/>
    <property type="match status" value="1"/>
</dbReference>
<evidence type="ECO:0000259" key="7">
    <source>
        <dbReference type="PROSITE" id="PS50043"/>
    </source>
</evidence>
<keyword evidence="3" id="KW-0805">Transcription regulation</keyword>
<protein>
    <submittedName>
        <fullName evidence="9">Two component transcriptional regulator, LuxR family</fullName>
    </submittedName>
</protein>
<dbReference type="EMBL" id="FOQH01000001">
    <property type="protein sequence ID" value="SFH64062.1"/>
    <property type="molecule type" value="Genomic_DNA"/>
</dbReference>
<dbReference type="RefSeq" id="WP_092857009.1">
    <property type="nucleotide sequence ID" value="NZ_FOQH01000001.1"/>
</dbReference>
<keyword evidence="2" id="KW-0902">Two-component regulatory system</keyword>
<dbReference type="SMART" id="SM00421">
    <property type="entry name" value="HTH_LUXR"/>
    <property type="match status" value="1"/>
</dbReference>
<accession>A0A1I3BP67</accession>
<dbReference type="PRINTS" id="PR00038">
    <property type="entry name" value="HTHLUXR"/>
</dbReference>
<reference evidence="9 10" key="1">
    <citation type="submission" date="2016-10" db="EMBL/GenBank/DDBJ databases">
        <authorList>
            <person name="de Groot N.N."/>
        </authorList>
    </citation>
    <scope>NUCLEOTIDE SEQUENCE [LARGE SCALE GENOMIC DNA]</scope>
    <source>
        <strain evidence="9 10">CGMCC 1.11030</strain>
    </source>
</reference>
<dbReference type="STRING" id="1114924.SAMN05216258_101236"/>
<dbReference type="GO" id="GO:0003677">
    <property type="term" value="F:DNA binding"/>
    <property type="evidence" value="ECO:0007669"/>
    <property type="project" value="UniProtKB-KW"/>
</dbReference>
<dbReference type="GO" id="GO:0000160">
    <property type="term" value="P:phosphorelay signal transduction system"/>
    <property type="evidence" value="ECO:0007669"/>
    <property type="project" value="UniProtKB-KW"/>
</dbReference>
<dbReference type="SMART" id="SM00448">
    <property type="entry name" value="REC"/>
    <property type="match status" value="1"/>
</dbReference>